<protein>
    <submittedName>
        <fullName evidence="2">Uncharacterized protein</fullName>
    </submittedName>
</protein>
<dbReference type="RefSeq" id="XP_002295341.1">
    <property type="nucleotide sequence ID" value="XM_002295305.1"/>
</dbReference>
<dbReference type="EMBL" id="CM000655">
    <property type="protein sequence ID" value="EED87407.1"/>
    <property type="molecule type" value="Genomic_DNA"/>
</dbReference>
<gene>
    <name evidence="2" type="ORF">THAPSDRAFT_12187</name>
</gene>
<feature type="region of interest" description="Disordered" evidence="1">
    <location>
        <begin position="582"/>
        <end position="644"/>
    </location>
</feature>
<name>B8CGQ2_THAPS</name>
<proteinExistence type="predicted"/>
<evidence type="ECO:0000256" key="1">
    <source>
        <dbReference type="SAM" id="MobiDB-lite"/>
    </source>
</evidence>
<dbReference type="PaxDb" id="35128-Thaps12187"/>
<dbReference type="KEGG" id="tps:THAPSDRAFT_12187"/>
<reference evidence="2 3" key="1">
    <citation type="journal article" date="2004" name="Science">
        <title>The genome of the diatom Thalassiosira pseudonana: ecology, evolution, and metabolism.</title>
        <authorList>
            <person name="Armbrust E.V."/>
            <person name="Berges J.A."/>
            <person name="Bowler C."/>
            <person name="Green B.R."/>
            <person name="Martinez D."/>
            <person name="Putnam N.H."/>
            <person name="Zhou S."/>
            <person name="Allen A.E."/>
            <person name="Apt K.E."/>
            <person name="Bechner M."/>
            <person name="Brzezinski M.A."/>
            <person name="Chaal B.K."/>
            <person name="Chiovitti A."/>
            <person name="Davis A.K."/>
            <person name="Demarest M.S."/>
            <person name="Detter J.C."/>
            <person name="Glavina T."/>
            <person name="Goodstein D."/>
            <person name="Hadi M.Z."/>
            <person name="Hellsten U."/>
            <person name="Hildebrand M."/>
            <person name="Jenkins B.D."/>
            <person name="Jurka J."/>
            <person name="Kapitonov V.V."/>
            <person name="Kroger N."/>
            <person name="Lau W.W."/>
            <person name="Lane T.W."/>
            <person name="Larimer F.W."/>
            <person name="Lippmeier J.C."/>
            <person name="Lucas S."/>
            <person name="Medina M."/>
            <person name="Montsant A."/>
            <person name="Obornik M."/>
            <person name="Parker M.S."/>
            <person name="Palenik B."/>
            <person name="Pazour G.J."/>
            <person name="Richardson P.M."/>
            <person name="Rynearson T.A."/>
            <person name="Saito M.A."/>
            <person name="Schwartz D.C."/>
            <person name="Thamatrakoln K."/>
            <person name="Valentin K."/>
            <person name="Vardi A."/>
            <person name="Wilkerson F.P."/>
            <person name="Rokhsar D.S."/>
        </authorList>
    </citation>
    <scope>NUCLEOTIDE SEQUENCE [LARGE SCALE GENOMIC DNA]</scope>
    <source>
        <strain evidence="2 3">CCMP1335</strain>
    </source>
</reference>
<feature type="compositionally biased region" description="Basic and acidic residues" evidence="1">
    <location>
        <begin position="588"/>
        <end position="620"/>
    </location>
</feature>
<dbReference type="eggNOG" id="ENOG502R98J">
    <property type="taxonomic scope" value="Eukaryota"/>
</dbReference>
<sequence length="644" mass="72132">MPSSTKSITDEPSATLSLSPSISISPSREPSSMTLRVTERSFSSPMCEAPRDGCGEFEEWDSYSPTRRPVEPRPSETRQTPRPSDRPVGTPRPSGNPVSSPTSILLLITSPSQHDWCGFGRWSYETCSCSCDVDRFPISEGTCAPCVLLENAPPPSPSSLSIQPTVGDFVIAIVRWSNSMYCLNGAITPSGVAQGYSSKEECYLTEHPDTFAGCYGHTGDEHWYPNWNDNSNSCLNDSNEPIQSDYYYADLDMSPSASRIRIVLLSEATLKNLLHFSPMRFIRSFALTIQAGSEQEGEIVHTVLQDATRTSIQVVQDSVQQQASGIMSALSALTIESSNTSNRIITGTSSKWYPQWEAGIDGCKNDCGQPFYMQHNPDYLYNSKEGCCSAYYFWMLKECLADSNDTVEPCPEGNFLNTNYVPSSRNGEMYFPDIDGAGSCVQEFMLAWPSAWLYDSQYDCCIDHYQWKMDSCLRGEKMDQLLPTLKNYNVFQSLNLPTRNQRVDAEGGLYELERLKLDSERPYHSDNTASRLLSEVKHCRARLVLRWGTTLESLVLFFCFFLVFSWGARSSNFDLTTNHSKQATMTKSEADKHKVPETKNTEEGSARRNITRKHDQDPHKKEKKQHGGGGGKGNWNDLEDGSRD</sequence>
<organism evidence="2 3">
    <name type="scientific">Thalassiosira pseudonana</name>
    <name type="common">Marine diatom</name>
    <name type="synonym">Cyclotella nana</name>
    <dbReference type="NCBI Taxonomy" id="35128"/>
    <lineage>
        <taxon>Eukaryota</taxon>
        <taxon>Sar</taxon>
        <taxon>Stramenopiles</taxon>
        <taxon>Ochrophyta</taxon>
        <taxon>Bacillariophyta</taxon>
        <taxon>Coscinodiscophyceae</taxon>
        <taxon>Thalassiosirophycidae</taxon>
        <taxon>Thalassiosirales</taxon>
        <taxon>Thalassiosiraceae</taxon>
        <taxon>Thalassiosira</taxon>
    </lineage>
</organism>
<dbReference type="HOGENOM" id="CLU_425495_0_0_1"/>
<feature type="compositionally biased region" description="Low complexity" evidence="1">
    <location>
        <begin position="12"/>
        <end position="32"/>
    </location>
</feature>
<evidence type="ECO:0000313" key="3">
    <source>
        <dbReference type="Proteomes" id="UP000001449"/>
    </source>
</evidence>
<accession>B8CGQ2</accession>
<dbReference type="GO" id="GO:0006974">
    <property type="term" value="P:DNA damage response"/>
    <property type="evidence" value="ECO:0000318"/>
    <property type="project" value="GO_Central"/>
</dbReference>
<dbReference type="InParanoid" id="B8CGQ2"/>
<dbReference type="Proteomes" id="UP000001449">
    <property type="component" value="Chromosome 24"/>
</dbReference>
<keyword evidence="3" id="KW-1185">Reference proteome</keyword>
<evidence type="ECO:0000313" key="2">
    <source>
        <dbReference type="EMBL" id="EED87407.1"/>
    </source>
</evidence>
<reference evidence="2 3" key="2">
    <citation type="journal article" date="2008" name="Nature">
        <title>The Phaeodactylum genome reveals the evolutionary history of diatom genomes.</title>
        <authorList>
            <person name="Bowler C."/>
            <person name="Allen A.E."/>
            <person name="Badger J.H."/>
            <person name="Grimwood J."/>
            <person name="Jabbari K."/>
            <person name="Kuo A."/>
            <person name="Maheswari U."/>
            <person name="Martens C."/>
            <person name="Maumus F."/>
            <person name="Otillar R.P."/>
            <person name="Rayko E."/>
            <person name="Salamov A."/>
            <person name="Vandepoele K."/>
            <person name="Beszteri B."/>
            <person name="Gruber A."/>
            <person name="Heijde M."/>
            <person name="Katinka M."/>
            <person name="Mock T."/>
            <person name="Valentin K."/>
            <person name="Verret F."/>
            <person name="Berges J.A."/>
            <person name="Brownlee C."/>
            <person name="Cadoret J.P."/>
            <person name="Chiovitti A."/>
            <person name="Choi C.J."/>
            <person name="Coesel S."/>
            <person name="De Martino A."/>
            <person name="Detter J.C."/>
            <person name="Durkin C."/>
            <person name="Falciatore A."/>
            <person name="Fournet J."/>
            <person name="Haruta M."/>
            <person name="Huysman M.J."/>
            <person name="Jenkins B.D."/>
            <person name="Jiroutova K."/>
            <person name="Jorgensen R.E."/>
            <person name="Joubert Y."/>
            <person name="Kaplan A."/>
            <person name="Kroger N."/>
            <person name="Kroth P.G."/>
            <person name="La Roche J."/>
            <person name="Lindquist E."/>
            <person name="Lommer M."/>
            <person name="Martin-Jezequel V."/>
            <person name="Lopez P.J."/>
            <person name="Lucas S."/>
            <person name="Mangogna M."/>
            <person name="McGinnis K."/>
            <person name="Medlin L.K."/>
            <person name="Montsant A."/>
            <person name="Oudot-Le Secq M.P."/>
            <person name="Napoli C."/>
            <person name="Obornik M."/>
            <person name="Parker M.S."/>
            <person name="Petit J.L."/>
            <person name="Porcel B.M."/>
            <person name="Poulsen N."/>
            <person name="Robison M."/>
            <person name="Rychlewski L."/>
            <person name="Rynearson T.A."/>
            <person name="Schmutz J."/>
            <person name="Shapiro H."/>
            <person name="Siaut M."/>
            <person name="Stanley M."/>
            <person name="Sussman M.R."/>
            <person name="Taylor A.R."/>
            <person name="Vardi A."/>
            <person name="von Dassow P."/>
            <person name="Vyverman W."/>
            <person name="Willis A."/>
            <person name="Wyrwicz L.S."/>
            <person name="Rokhsar D.S."/>
            <person name="Weissenbach J."/>
            <person name="Armbrust E.V."/>
            <person name="Green B.R."/>
            <person name="Van de Peer Y."/>
            <person name="Grigoriev I.V."/>
        </authorList>
    </citation>
    <scope>NUCLEOTIDE SEQUENCE [LARGE SCALE GENOMIC DNA]</scope>
    <source>
        <strain evidence="2 3">CCMP1335</strain>
    </source>
</reference>
<dbReference type="GeneID" id="7451978"/>
<dbReference type="PANTHER" id="PTHR33796">
    <property type="entry name" value="HOLLIDAY JUNCTION ATP-DEPENDENT DNA HELICASE RUVA"/>
    <property type="match status" value="1"/>
</dbReference>
<dbReference type="GO" id="GO:0009378">
    <property type="term" value="F:four-way junction helicase activity"/>
    <property type="evidence" value="ECO:0000318"/>
    <property type="project" value="GO_Central"/>
</dbReference>
<dbReference type="AlphaFoldDB" id="B8CGQ2"/>
<feature type="region of interest" description="Disordered" evidence="1">
    <location>
        <begin position="1"/>
        <end position="102"/>
    </location>
</feature>
<dbReference type="PANTHER" id="PTHR33796:SF1">
    <property type="entry name" value="HOLLIDAY JUNCTION BRANCH MIGRATION COMPLEX SUBUNIT RUVA"/>
    <property type="match status" value="1"/>
</dbReference>